<evidence type="ECO:0000256" key="1">
    <source>
        <dbReference type="SAM" id="SignalP"/>
    </source>
</evidence>
<feature type="signal peptide" evidence="1">
    <location>
        <begin position="1"/>
        <end position="18"/>
    </location>
</feature>
<proteinExistence type="predicted"/>
<evidence type="ECO:0008006" key="4">
    <source>
        <dbReference type="Google" id="ProtNLM"/>
    </source>
</evidence>
<sequence>MRAVLVLLLALCPAVSWAEAWPRPAGEIFAALSWERWTDDTLHAEFYGERGFPRGWTLGLKYGRTAGETEALAFTRRALPAPSPFAASVTLGSGLRRQDGIWTESFTRVGVAVGRGFDTPAGPGWAELALRRDWNALSPPEHGADTTLGLTLDGGAHAILQLRGHDGPDGTLWTLAPSYVHPVNTRLKVRAGALWRPEGGTAALSAGTWLEF</sequence>
<dbReference type="RefSeq" id="WP_093416917.1">
    <property type="nucleotide sequence ID" value="NZ_FOXA01000001.1"/>
</dbReference>
<name>A0A1I5KZD5_9RHOB</name>
<reference evidence="2 3" key="1">
    <citation type="submission" date="2016-10" db="EMBL/GenBank/DDBJ databases">
        <authorList>
            <person name="de Groot N.N."/>
        </authorList>
    </citation>
    <scope>NUCLEOTIDE SEQUENCE [LARGE SCALE GENOMIC DNA]</scope>
    <source>
        <strain evidence="2 3">DSM 19547</strain>
    </source>
</reference>
<keyword evidence="3" id="KW-1185">Reference proteome</keyword>
<dbReference type="Proteomes" id="UP000199356">
    <property type="component" value="Unassembled WGS sequence"/>
</dbReference>
<evidence type="ECO:0000313" key="2">
    <source>
        <dbReference type="EMBL" id="SFO90470.1"/>
    </source>
</evidence>
<dbReference type="AlphaFoldDB" id="A0A1I5KZD5"/>
<feature type="chain" id="PRO_5011705272" description="Cellulose biosynthesis protein BcsS" evidence="1">
    <location>
        <begin position="19"/>
        <end position="212"/>
    </location>
</feature>
<evidence type="ECO:0000313" key="3">
    <source>
        <dbReference type="Proteomes" id="UP000199356"/>
    </source>
</evidence>
<gene>
    <name evidence="2" type="ORF">SAMN04488047_101388</name>
</gene>
<dbReference type="STRING" id="441119.SAMN04488047_101388"/>
<dbReference type="EMBL" id="FOXA01000001">
    <property type="protein sequence ID" value="SFO90470.1"/>
    <property type="molecule type" value="Genomic_DNA"/>
</dbReference>
<accession>A0A1I5KZD5</accession>
<protein>
    <recommendedName>
        <fullName evidence="4">Cellulose biosynthesis protein BcsS</fullName>
    </recommendedName>
</protein>
<dbReference type="OrthoDB" id="7857490at2"/>
<keyword evidence="1" id="KW-0732">Signal</keyword>
<organism evidence="2 3">
    <name type="scientific">Tranquillimonas alkanivorans</name>
    <dbReference type="NCBI Taxonomy" id="441119"/>
    <lineage>
        <taxon>Bacteria</taxon>
        <taxon>Pseudomonadati</taxon>
        <taxon>Pseudomonadota</taxon>
        <taxon>Alphaproteobacteria</taxon>
        <taxon>Rhodobacterales</taxon>
        <taxon>Roseobacteraceae</taxon>
        <taxon>Tranquillimonas</taxon>
    </lineage>
</organism>